<dbReference type="EMBL" id="CP107006">
    <property type="protein sequence ID" value="UYQ95480.1"/>
    <property type="molecule type" value="Genomic_DNA"/>
</dbReference>
<evidence type="ECO:0000313" key="3">
    <source>
        <dbReference type="Proteomes" id="UP001162741"/>
    </source>
</evidence>
<name>A0ABY6J723_9BACT</name>
<keyword evidence="3" id="KW-1185">Reference proteome</keyword>
<protein>
    <recommendedName>
        <fullName evidence="4">DUF3592 domain-containing protein</fullName>
    </recommendedName>
</protein>
<sequence length="154" mass="17875">MNATKIFLYLFTFLWLCVGTAATYNYIQFRKTIATTEPVQYSVQERKTHIGRGRSYDLLVNFNNRIYYVASNSAIHYGIDDGIYPKLYYVPARDKVISSWSVEFNKRIALIGFGFSIVLPLLFRQQMGLTRRGKLNARAGYRNKKAGQIRSDRH</sequence>
<accession>A0ABY6J723</accession>
<keyword evidence="1" id="KW-0812">Transmembrane</keyword>
<evidence type="ECO:0000313" key="2">
    <source>
        <dbReference type="EMBL" id="UYQ95480.1"/>
    </source>
</evidence>
<organism evidence="2 3">
    <name type="scientific">Chitinophaga horti</name>
    <dbReference type="NCBI Taxonomy" id="2920382"/>
    <lineage>
        <taxon>Bacteria</taxon>
        <taxon>Pseudomonadati</taxon>
        <taxon>Bacteroidota</taxon>
        <taxon>Chitinophagia</taxon>
        <taxon>Chitinophagales</taxon>
        <taxon>Chitinophagaceae</taxon>
        <taxon>Chitinophaga</taxon>
    </lineage>
</organism>
<evidence type="ECO:0008006" key="4">
    <source>
        <dbReference type="Google" id="ProtNLM"/>
    </source>
</evidence>
<dbReference type="RefSeq" id="WP_244839032.1">
    <property type="nucleotide sequence ID" value="NZ_CP107006.1"/>
</dbReference>
<evidence type="ECO:0000256" key="1">
    <source>
        <dbReference type="SAM" id="Phobius"/>
    </source>
</evidence>
<dbReference type="Proteomes" id="UP001162741">
    <property type="component" value="Chromosome"/>
</dbReference>
<gene>
    <name evidence="2" type="ORF">MKQ68_10250</name>
</gene>
<keyword evidence="1" id="KW-1133">Transmembrane helix</keyword>
<reference evidence="2" key="1">
    <citation type="submission" date="2022-10" db="EMBL/GenBank/DDBJ databases">
        <title>Chitinophaga sp. nov., isolated from soil.</title>
        <authorList>
            <person name="Jeon C.O."/>
        </authorList>
    </citation>
    <scope>NUCLEOTIDE SEQUENCE</scope>
    <source>
        <strain evidence="2">R8</strain>
    </source>
</reference>
<feature type="transmembrane region" description="Helical" evidence="1">
    <location>
        <begin position="104"/>
        <end position="123"/>
    </location>
</feature>
<proteinExistence type="predicted"/>
<keyword evidence="1" id="KW-0472">Membrane</keyword>